<accession>A0A2G8LMF8</accession>
<organism evidence="11 12">
    <name type="scientific">Stichopus japonicus</name>
    <name type="common">Sea cucumber</name>
    <dbReference type="NCBI Taxonomy" id="307972"/>
    <lineage>
        <taxon>Eukaryota</taxon>
        <taxon>Metazoa</taxon>
        <taxon>Echinodermata</taxon>
        <taxon>Eleutherozoa</taxon>
        <taxon>Echinozoa</taxon>
        <taxon>Holothuroidea</taxon>
        <taxon>Aspidochirotacea</taxon>
        <taxon>Aspidochirotida</taxon>
        <taxon>Stichopodidae</taxon>
        <taxon>Apostichopus</taxon>
    </lineage>
</organism>
<evidence type="ECO:0000259" key="10">
    <source>
        <dbReference type="PROSITE" id="PS50262"/>
    </source>
</evidence>
<dbReference type="InterPro" id="IPR000276">
    <property type="entry name" value="GPCR_Rhodpsn"/>
</dbReference>
<gene>
    <name evidence="11" type="ORF">BSL78_01635</name>
</gene>
<keyword evidence="5" id="KW-0297">G-protein coupled receptor</keyword>
<dbReference type="EMBL" id="MRZV01000032">
    <property type="protein sequence ID" value="PIK61414.1"/>
    <property type="molecule type" value="Genomic_DNA"/>
</dbReference>
<protein>
    <submittedName>
        <fullName evidence="11">Putative somatostatin receptor type 2-like</fullName>
    </submittedName>
</protein>
<feature type="domain" description="G-protein coupled receptors family 1 profile" evidence="10">
    <location>
        <begin position="48"/>
        <end position="247"/>
    </location>
</feature>
<feature type="transmembrane region" description="Helical" evidence="9">
    <location>
        <begin position="69"/>
        <end position="90"/>
    </location>
</feature>
<evidence type="ECO:0000256" key="4">
    <source>
        <dbReference type="ARBA" id="ARBA00022989"/>
    </source>
</evidence>
<dbReference type="SUPFAM" id="SSF81321">
    <property type="entry name" value="Family A G protein-coupled receptor-like"/>
    <property type="match status" value="1"/>
</dbReference>
<keyword evidence="8" id="KW-0807">Transducer</keyword>
<evidence type="ECO:0000256" key="3">
    <source>
        <dbReference type="ARBA" id="ARBA00022692"/>
    </source>
</evidence>
<proteinExistence type="predicted"/>
<dbReference type="STRING" id="307972.A0A2G8LMF8"/>
<dbReference type="PROSITE" id="PS50262">
    <property type="entry name" value="G_PROTEIN_RECEP_F1_2"/>
    <property type="match status" value="1"/>
</dbReference>
<dbReference type="GO" id="GO:0004930">
    <property type="term" value="F:G protein-coupled receptor activity"/>
    <property type="evidence" value="ECO:0007669"/>
    <property type="project" value="UniProtKB-KW"/>
</dbReference>
<dbReference type="GO" id="GO:0005886">
    <property type="term" value="C:plasma membrane"/>
    <property type="evidence" value="ECO:0007669"/>
    <property type="project" value="UniProtKB-SubCell"/>
</dbReference>
<evidence type="ECO:0000256" key="9">
    <source>
        <dbReference type="SAM" id="Phobius"/>
    </source>
</evidence>
<comment type="subcellular location">
    <subcellularLocation>
        <location evidence="1">Cell membrane</location>
        <topology evidence="1">Multi-pass membrane protein</topology>
    </subcellularLocation>
</comment>
<evidence type="ECO:0000256" key="6">
    <source>
        <dbReference type="ARBA" id="ARBA00023136"/>
    </source>
</evidence>
<dbReference type="CDD" id="cd00637">
    <property type="entry name" value="7tm_classA_rhodopsin-like"/>
    <property type="match status" value="1"/>
</dbReference>
<evidence type="ECO:0000256" key="1">
    <source>
        <dbReference type="ARBA" id="ARBA00004651"/>
    </source>
</evidence>
<feature type="transmembrane region" description="Helical" evidence="9">
    <location>
        <begin position="102"/>
        <end position="128"/>
    </location>
</feature>
<keyword evidence="4 9" id="KW-1133">Transmembrane helix</keyword>
<sequence>MTSQPEIFGSFLPPKDELAERHFKFESYTQRCILASIFILVFLTGTIGNSLVILSVLFSRKLRTFTNVFVVNLSASDLLICCTLSMNIVALLSRDGFPLPEWICACAAFLAFTGAGCSIYTLAAIAFSRWAVITRSISTQRSWFTSKKLVAMVTFTWIFPALIAFLPPYLGLGTLGYAEKYGTCSHKTSNELSDYYSLLQGVLFYPIPLVIIIVCYYQVFSFVRSHTKHIIDQPDISSTSGKLVKIT</sequence>
<reference evidence="11 12" key="1">
    <citation type="journal article" date="2017" name="PLoS Biol.">
        <title>The sea cucumber genome provides insights into morphological evolution and visceral regeneration.</title>
        <authorList>
            <person name="Zhang X."/>
            <person name="Sun L."/>
            <person name="Yuan J."/>
            <person name="Sun Y."/>
            <person name="Gao Y."/>
            <person name="Zhang L."/>
            <person name="Li S."/>
            <person name="Dai H."/>
            <person name="Hamel J.F."/>
            <person name="Liu C."/>
            <person name="Yu Y."/>
            <person name="Liu S."/>
            <person name="Lin W."/>
            <person name="Guo K."/>
            <person name="Jin S."/>
            <person name="Xu P."/>
            <person name="Storey K.B."/>
            <person name="Huan P."/>
            <person name="Zhang T."/>
            <person name="Zhou Y."/>
            <person name="Zhang J."/>
            <person name="Lin C."/>
            <person name="Li X."/>
            <person name="Xing L."/>
            <person name="Huo D."/>
            <person name="Sun M."/>
            <person name="Wang L."/>
            <person name="Mercier A."/>
            <person name="Li F."/>
            <person name="Yang H."/>
            <person name="Xiang J."/>
        </authorList>
    </citation>
    <scope>NUCLEOTIDE SEQUENCE [LARGE SCALE GENOMIC DNA]</scope>
    <source>
        <strain evidence="11">Shaxun</strain>
        <tissue evidence="11">Muscle</tissue>
    </source>
</reference>
<dbReference type="InterPro" id="IPR017452">
    <property type="entry name" value="GPCR_Rhodpsn_7TM"/>
</dbReference>
<comment type="caution">
    <text evidence="11">The sequence shown here is derived from an EMBL/GenBank/DDBJ whole genome shotgun (WGS) entry which is preliminary data.</text>
</comment>
<dbReference type="Pfam" id="PF00001">
    <property type="entry name" value="7tm_1"/>
    <property type="match status" value="1"/>
</dbReference>
<dbReference type="Gene3D" id="1.20.1070.10">
    <property type="entry name" value="Rhodopsin 7-helix transmembrane proteins"/>
    <property type="match status" value="1"/>
</dbReference>
<evidence type="ECO:0000256" key="2">
    <source>
        <dbReference type="ARBA" id="ARBA00022475"/>
    </source>
</evidence>
<dbReference type="Proteomes" id="UP000230750">
    <property type="component" value="Unassembled WGS sequence"/>
</dbReference>
<keyword evidence="7 11" id="KW-0675">Receptor</keyword>
<dbReference type="PRINTS" id="PR00237">
    <property type="entry name" value="GPCRRHODOPSN"/>
</dbReference>
<evidence type="ECO:0000256" key="7">
    <source>
        <dbReference type="ARBA" id="ARBA00023170"/>
    </source>
</evidence>
<dbReference type="PANTHER" id="PTHR24228">
    <property type="entry name" value="B2 BRADYKININ RECEPTOR/ANGIOTENSIN II RECEPTOR"/>
    <property type="match status" value="1"/>
</dbReference>
<name>A0A2G8LMF8_STIJA</name>
<feature type="transmembrane region" description="Helical" evidence="9">
    <location>
        <begin position="33"/>
        <end position="57"/>
    </location>
</feature>
<dbReference type="PANTHER" id="PTHR24228:SF72">
    <property type="entry name" value="G-PROTEIN COUPLED RECEPTORS FAMILY 1 PROFILE DOMAIN-CONTAINING PROTEIN"/>
    <property type="match status" value="1"/>
</dbReference>
<keyword evidence="3 9" id="KW-0812">Transmembrane</keyword>
<keyword evidence="2" id="KW-1003">Cell membrane</keyword>
<keyword evidence="6 9" id="KW-0472">Membrane</keyword>
<evidence type="ECO:0000313" key="12">
    <source>
        <dbReference type="Proteomes" id="UP000230750"/>
    </source>
</evidence>
<dbReference type="OrthoDB" id="5974286at2759"/>
<evidence type="ECO:0000256" key="5">
    <source>
        <dbReference type="ARBA" id="ARBA00023040"/>
    </source>
</evidence>
<feature type="transmembrane region" description="Helical" evidence="9">
    <location>
        <begin position="202"/>
        <end position="223"/>
    </location>
</feature>
<evidence type="ECO:0000256" key="8">
    <source>
        <dbReference type="ARBA" id="ARBA00023224"/>
    </source>
</evidence>
<feature type="transmembrane region" description="Helical" evidence="9">
    <location>
        <begin position="149"/>
        <end position="170"/>
    </location>
</feature>
<dbReference type="AlphaFoldDB" id="A0A2G8LMF8"/>
<keyword evidence="12" id="KW-1185">Reference proteome</keyword>
<evidence type="ECO:0000313" key="11">
    <source>
        <dbReference type="EMBL" id="PIK61414.1"/>
    </source>
</evidence>